<accession>A0A6M3KFY3</accession>
<name>A0A6M3KFY3_9ZZZZ</name>
<dbReference type="EMBL" id="MT142440">
    <property type="protein sequence ID" value="QJA80889.1"/>
    <property type="molecule type" value="Genomic_DNA"/>
</dbReference>
<reference evidence="1" key="1">
    <citation type="submission" date="2020-03" db="EMBL/GenBank/DDBJ databases">
        <title>The deep terrestrial virosphere.</title>
        <authorList>
            <person name="Holmfeldt K."/>
            <person name="Nilsson E."/>
            <person name="Simone D."/>
            <person name="Lopez-Fernandez M."/>
            <person name="Wu X."/>
            <person name="de Brujin I."/>
            <person name="Lundin D."/>
            <person name="Andersson A."/>
            <person name="Bertilsson S."/>
            <person name="Dopson M."/>
        </authorList>
    </citation>
    <scope>NUCLEOTIDE SEQUENCE</scope>
    <source>
        <strain evidence="1">MM415A00623</strain>
    </source>
</reference>
<organism evidence="1">
    <name type="scientific">viral metagenome</name>
    <dbReference type="NCBI Taxonomy" id="1070528"/>
    <lineage>
        <taxon>unclassified sequences</taxon>
        <taxon>metagenomes</taxon>
        <taxon>organismal metagenomes</taxon>
    </lineage>
</organism>
<proteinExistence type="predicted"/>
<gene>
    <name evidence="1" type="ORF">MM415A00623_0009</name>
</gene>
<dbReference type="AlphaFoldDB" id="A0A6M3KFY3"/>
<sequence length="206" mass="21778">MIFKQGIADVITLAQKAAASGVASLNASSKVVQEPADRLSVNNLKFTLNKLVKGAGSTTNPTEIDVPNAGLREVFARCQSGVAMEQMGSRVSQAGDYGTTGILIPNLTVSITSVEVIFLPDESAASMHFDYVTYFGNYNGQAFNIHSETGAARDIGATVANQYKARDITDLCTGLAAGDILYVRVAYNATAVDSNAHIIGIRIVWA</sequence>
<evidence type="ECO:0000313" key="1">
    <source>
        <dbReference type="EMBL" id="QJA80889.1"/>
    </source>
</evidence>
<protein>
    <submittedName>
        <fullName evidence="1">Uncharacterized protein</fullName>
    </submittedName>
</protein>